<dbReference type="GO" id="GO:0000981">
    <property type="term" value="F:DNA-binding transcription factor activity, RNA polymerase II-specific"/>
    <property type="evidence" value="ECO:0007669"/>
    <property type="project" value="TreeGrafter"/>
</dbReference>
<dbReference type="InterPro" id="IPR036638">
    <property type="entry name" value="HLH_DNA-bd_sf"/>
</dbReference>
<dbReference type="PANTHER" id="PTHR23349:SF111">
    <property type="entry name" value="BHLH DOMAIN-CONTAINING PROTEIN"/>
    <property type="match status" value="1"/>
</dbReference>
<comment type="caution">
    <text evidence="3">The sequence shown here is derived from an EMBL/GenBank/DDBJ whole genome shotgun (WGS) entry which is preliminary data.</text>
</comment>
<dbReference type="GO" id="GO:0046983">
    <property type="term" value="F:protein dimerization activity"/>
    <property type="evidence" value="ECO:0007669"/>
    <property type="project" value="InterPro"/>
</dbReference>
<feature type="domain" description="BHLH" evidence="2">
    <location>
        <begin position="486"/>
        <end position="538"/>
    </location>
</feature>
<feature type="compositionally biased region" description="Basic and acidic residues" evidence="1">
    <location>
        <begin position="37"/>
        <end position="47"/>
    </location>
</feature>
<dbReference type="InterPro" id="IPR011598">
    <property type="entry name" value="bHLH_dom"/>
</dbReference>
<dbReference type="Gene3D" id="4.10.280.10">
    <property type="entry name" value="Helix-loop-helix DNA-binding domain"/>
    <property type="match status" value="1"/>
</dbReference>
<feature type="compositionally biased region" description="Polar residues" evidence="1">
    <location>
        <begin position="48"/>
        <end position="58"/>
    </location>
</feature>
<feature type="region of interest" description="Disordered" evidence="1">
    <location>
        <begin position="104"/>
        <end position="126"/>
    </location>
</feature>
<dbReference type="Pfam" id="PF00010">
    <property type="entry name" value="HLH"/>
    <property type="match status" value="1"/>
</dbReference>
<proteinExistence type="predicted"/>
<dbReference type="GO" id="GO:0000977">
    <property type="term" value="F:RNA polymerase II transcription regulatory region sequence-specific DNA binding"/>
    <property type="evidence" value="ECO:0007669"/>
    <property type="project" value="TreeGrafter"/>
</dbReference>
<dbReference type="PANTHER" id="PTHR23349">
    <property type="entry name" value="BASIC HELIX-LOOP-HELIX TRANSCRIPTION FACTOR, TWIST"/>
    <property type="match status" value="1"/>
</dbReference>
<feature type="compositionally biased region" description="Polar residues" evidence="1">
    <location>
        <begin position="9"/>
        <end position="20"/>
    </location>
</feature>
<feature type="region of interest" description="Disordered" evidence="1">
    <location>
        <begin position="1"/>
        <end position="67"/>
    </location>
</feature>
<name>A0AAV4GR12_9GAST</name>
<dbReference type="GO" id="GO:0032502">
    <property type="term" value="P:developmental process"/>
    <property type="evidence" value="ECO:0007669"/>
    <property type="project" value="TreeGrafter"/>
</dbReference>
<dbReference type="SMART" id="SM00353">
    <property type="entry name" value="HLH"/>
    <property type="match status" value="1"/>
</dbReference>
<evidence type="ECO:0000313" key="4">
    <source>
        <dbReference type="Proteomes" id="UP000762676"/>
    </source>
</evidence>
<sequence>MKKKVYEKQLSQLRPDLTTNLKRETKAKSKSKKSRIVRKESRSDRPKANTSGKIATSSADRDMPSRIAYPQAKVGTLPKVDVLIKRRVVEPRPCISKPSPLVTETALENPTPTSTSLDDVSENPATKTTEEKVYQANALLGRSVPNPVSATISEVGSNEAVMKVSPSLSQSQWLLPASPRYRIDLNSSVDAKNCAADQNAAVGRTILSNVSCSLTDNTSALNMAVKNGNSGTPSTHDSHMYASATTGSGQGVSCMPISQGFPMPGASQPVSLNNSTSAGISSSQPVSLVSSPHMLNVSGQYASEDRVHLSSHPGDYSMSQYQPTSNTMGNELHTLTPMILPDTRRFEDAGTASRVMNYGDVHPVSAGASWEQENNRYSEYTTSWRSHNNEDVYLNNGIPHALKMPFVNGNKISLNTNEADNNNDATLPSHNSRSKLYPHAHQELPENEEKDSDIYANGYTSDESSCAKISTGGSTRRRRKRVQTPVQRSAANMRERRRMCHLNDAFNYLKEHLPNVKDKKKLSRIQTLKAAIYYIHLLRDSLKLQ</sequence>
<evidence type="ECO:0000313" key="3">
    <source>
        <dbReference type="EMBL" id="GFR87363.1"/>
    </source>
</evidence>
<reference evidence="3 4" key="1">
    <citation type="journal article" date="2021" name="Elife">
        <title>Chloroplast acquisition without the gene transfer in kleptoplastic sea slugs, Plakobranchus ocellatus.</title>
        <authorList>
            <person name="Maeda T."/>
            <person name="Takahashi S."/>
            <person name="Yoshida T."/>
            <person name="Shimamura S."/>
            <person name="Takaki Y."/>
            <person name="Nagai Y."/>
            <person name="Toyoda A."/>
            <person name="Suzuki Y."/>
            <person name="Arimoto A."/>
            <person name="Ishii H."/>
            <person name="Satoh N."/>
            <person name="Nishiyama T."/>
            <person name="Hasebe M."/>
            <person name="Maruyama T."/>
            <person name="Minagawa J."/>
            <person name="Obokata J."/>
            <person name="Shigenobu S."/>
        </authorList>
    </citation>
    <scope>NUCLEOTIDE SEQUENCE [LARGE SCALE GENOMIC DNA]</scope>
</reference>
<dbReference type="SUPFAM" id="SSF47459">
    <property type="entry name" value="HLH, helix-loop-helix DNA-binding domain"/>
    <property type="match status" value="1"/>
</dbReference>
<keyword evidence="4" id="KW-1185">Reference proteome</keyword>
<feature type="compositionally biased region" description="Polar residues" evidence="1">
    <location>
        <begin position="106"/>
        <end position="126"/>
    </location>
</feature>
<dbReference type="EMBL" id="BMAT01001508">
    <property type="protein sequence ID" value="GFR87363.1"/>
    <property type="molecule type" value="Genomic_DNA"/>
</dbReference>
<evidence type="ECO:0000259" key="2">
    <source>
        <dbReference type="PROSITE" id="PS50888"/>
    </source>
</evidence>
<feature type="compositionally biased region" description="Polar residues" evidence="1">
    <location>
        <begin position="268"/>
        <end position="280"/>
    </location>
</feature>
<gene>
    <name evidence="3" type="ORF">ElyMa_000745100</name>
</gene>
<evidence type="ECO:0000256" key="1">
    <source>
        <dbReference type="SAM" id="MobiDB-lite"/>
    </source>
</evidence>
<accession>A0AAV4GR12</accession>
<dbReference type="InterPro" id="IPR050283">
    <property type="entry name" value="E-box_TF_Regulators"/>
</dbReference>
<dbReference type="AlphaFoldDB" id="A0AAV4GR12"/>
<organism evidence="3 4">
    <name type="scientific">Elysia marginata</name>
    <dbReference type="NCBI Taxonomy" id="1093978"/>
    <lineage>
        <taxon>Eukaryota</taxon>
        <taxon>Metazoa</taxon>
        <taxon>Spiralia</taxon>
        <taxon>Lophotrochozoa</taxon>
        <taxon>Mollusca</taxon>
        <taxon>Gastropoda</taxon>
        <taxon>Heterobranchia</taxon>
        <taxon>Euthyneura</taxon>
        <taxon>Panpulmonata</taxon>
        <taxon>Sacoglossa</taxon>
        <taxon>Placobranchoidea</taxon>
        <taxon>Plakobranchidae</taxon>
        <taxon>Elysia</taxon>
    </lineage>
</organism>
<feature type="region of interest" description="Disordered" evidence="1">
    <location>
        <begin position="464"/>
        <end position="490"/>
    </location>
</feature>
<dbReference type="PROSITE" id="PS50888">
    <property type="entry name" value="BHLH"/>
    <property type="match status" value="1"/>
</dbReference>
<feature type="region of interest" description="Disordered" evidence="1">
    <location>
        <begin position="265"/>
        <end position="285"/>
    </location>
</feature>
<feature type="compositionally biased region" description="Polar residues" evidence="1">
    <location>
        <begin position="464"/>
        <end position="474"/>
    </location>
</feature>
<dbReference type="Proteomes" id="UP000762676">
    <property type="component" value="Unassembled WGS sequence"/>
</dbReference>
<protein>
    <submittedName>
        <fullName evidence="3">Pancreas transcription factor 1 subunit alpha</fullName>
    </submittedName>
</protein>